<proteinExistence type="predicted"/>
<feature type="transmembrane region" description="Helical" evidence="1">
    <location>
        <begin position="94"/>
        <end position="118"/>
    </location>
</feature>
<feature type="transmembrane region" description="Helical" evidence="1">
    <location>
        <begin position="265"/>
        <end position="285"/>
    </location>
</feature>
<organism evidence="3 4">
    <name type="scientific">Candidatus Portnoybacteria bacterium CG06_land_8_20_14_3_00_39_12</name>
    <dbReference type="NCBI Taxonomy" id="1974809"/>
    <lineage>
        <taxon>Bacteria</taxon>
        <taxon>Candidatus Portnoyibacteriota</taxon>
    </lineage>
</organism>
<dbReference type="Pfam" id="PF16927">
    <property type="entry name" value="HisKA_7TM"/>
    <property type="match status" value="1"/>
</dbReference>
<dbReference type="InterPro" id="IPR031621">
    <property type="entry name" value="HisKA_7TM"/>
</dbReference>
<keyword evidence="1" id="KW-1133">Transmembrane helix</keyword>
<feature type="transmembrane region" description="Helical" evidence="1">
    <location>
        <begin position="35"/>
        <end position="52"/>
    </location>
</feature>
<feature type="transmembrane region" description="Helical" evidence="1">
    <location>
        <begin position="130"/>
        <end position="154"/>
    </location>
</feature>
<evidence type="ECO:0000313" key="3">
    <source>
        <dbReference type="EMBL" id="PIU75393.1"/>
    </source>
</evidence>
<dbReference type="Gene3D" id="3.30.450.40">
    <property type="match status" value="1"/>
</dbReference>
<reference evidence="4" key="1">
    <citation type="submission" date="2017-09" db="EMBL/GenBank/DDBJ databases">
        <title>Depth-based differentiation of microbial function through sediment-hosted aquifers and enrichment of novel symbionts in the deep terrestrial subsurface.</title>
        <authorList>
            <person name="Probst A.J."/>
            <person name="Ladd B."/>
            <person name="Jarett J.K."/>
            <person name="Geller-Mcgrath D.E."/>
            <person name="Sieber C.M.K."/>
            <person name="Emerson J.B."/>
            <person name="Anantharaman K."/>
            <person name="Thomas B.C."/>
            <person name="Malmstrom R."/>
            <person name="Stieglmeier M."/>
            <person name="Klingl A."/>
            <person name="Woyke T."/>
            <person name="Ryan C.M."/>
            <person name="Banfield J.F."/>
        </authorList>
    </citation>
    <scope>NUCLEOTIDE SEQUENCE [LARGE SCALE GENOMIC DNA]</scope>
</reference>
<evidence type="ECO:0000256" key="1">
    <source>
        <dbReference type="SAM" id="Phobius"/>
    </source>
</evidence>
<feature type="transmembrane region" description="Helical" evidence="1">
    <location>
        <begin position="205"/>
        <end position="223"/>
    </location>
</feature>
<evidence type="ECO:0000259" key="2">
    <source>
        <dbReference type="Pfam" id="PF16927"/>
    </source>
</evidence>
<name>A0A2M7AXX3_9BACT</name>
<feature type="non-terminal residue" evidence="3">
    <location>
        <position position="366"/>
    </location>
</feature>
<dbReference type="AlphaFoldDB" id="A0A2M7AXX3"/>
<accession>A0A2M7AXX3</accession>
<feature type="transmembrane region" description="Helical" evidence="1">
    <location>
        <begin position="64"/>
        <end position="87"/>
    </location>
</feature>
<dbReference type="InterPro" id="IPR029016">
    <property type="entry name" value="GAF-like_dom_sf"/>
</dbReference>
<feature type="transmembrane region" description="Helical" evidence="1">
    <location>
        <begin position="235"/>
        <end position="253"/>
    </location>
</feature>
<dbReference type="SUPFAM" id="SSF55781">
    <property type="entry name" value="GAF domain-like"/>
    <property type="match status" value="1"/>
</dbReference>
<keyword evidence="1" id="KW-0812">Transmembrane</keyword>
<dbReference type="EMBL" id="PEVY01000022">
    <property type="protein sequence ID" value="PIU75393.1"/>
    <property type="molecule type" value="Genomic_DNA"/>
</dbReference>
<keyword evidence="1" id="KW-0472">Membrane</keyword>
<feature type="domain" description="Histidine kinase N-terminal 7TM region" evidence="2">
    <location>
        <begin position="10"/>
        <end position="226"/>
    </location>
</feature>
<feature type="transmembrane region" description="Helical" evidence="1">
    <location>
        <begin position="175"/>
        <end position="199"/>
    </location>
</feature>
<protein>
    <recommendedName>
        <fullName evidence="2">Histidine kinase N-terminal 7TM region domain-containing protein</fullName>
    </recommendedName>
</protein>
<evidence type="ECO:0000313" key="4">
    <source>
        <dbReference type="Proteomes" id="UP000228775"/>
    </source>
</evidence>
<sequence length="366" mass="42471">MNPFALSGLLIGISSLFFGIFVYPKGRENRANRLWALFCFSVAIWGFGGYKVGLSVDLPAALFWWRITYIGIIFIPVLFYHFVYMFLGLKKKKLLYLIYLFGLFFLILEWTPWAYLFFGLSNMGFLFSSFYWVFPPTFLFSFFVFAWFTIIIYSHYELYKALKKSLGPRRSQIKYFFLATAIGFSGGGTCFLPCFGINLYPIFNFTVPLYPAIMTYAIVKYRLMDIRFVIGRGAVYFLSFTTVVSLALGLIYLNEKLPQPLSFNTAGALIVIFSILLFQFIFRLFEKFASKYFYYTFYSSQQVLAELGKRLTQVLELDKLSSLIVSTLMETMKLDRTVILLQEPETGDYQIQKNIGFREENGISLV</sequence>
<comment type="caution">
    <text evidence="3">The sequence shown here is derived from an EMBL/GenBank/DDBJ whole genome shotgun (WGS) entry which is preliminary data.</text>
</comment>
<feature type="transmembrane region" description="Helical" evidence="1">
    <location>
        <begin position="6"/>
        <end position="23"/>
    </location>
</feature>
<dbReference type="Proteomes" id="UP000228775">
    <property type="component" value="Unassembled WGS sequence"/>
</dbReference>
<gene>
    <name evidence="3" type="ORF">COS76_01030</name>
</gene>